<keyword evidence="2" id="KW-1185">Reference proteome</keyword>
<name>A0A286IC05_9HYPH</name>
<evidence type="ECO:0000313" key="1">
    <source>
        <dbReference type="EMBL" id="SOE16834.1"/>
    </source>
</evidence>
<reference evidence="2" key="1">
    <citation type="submission" date="2017-08" db="EMBL/GenBank/DDBJ databases">
        <authorList>
            <person name="Varghese N."/>
            <person name="Submissions S."/>
        </authorList>
    </citation>
    <scope>NUCLEOTIDE SEQUENCE [LARGE SCALE GENOMIC DNA]</scope>
    <source>
        <strain evidence="2">KCTC 23107</strain>
    </source>
</reference>
<dbReference type="EMBL" id="OCPC01000002">
    <property type="protein sequence ID" value="SOE16834.1"/>
    <property type="molecule type" value="Genomic_DNA"/>
</dbReference>
<dbReference type="Proteomes" id="UP000219465">
    <property type="component" value="Unassembled WGS sequence"/>
</dbReference>
<evidence type="ECO:0000313" key="2">
    <source>
        <dbReference type="Proteomes" id="UP000219465"/>
    </source>
</evidence>
<dbReference type="AlphaFoldDB" id="A0A286IC05"/>
<sequence>MQPLLPPKPLLHRPKKPLRSKLAAQAHLHGCAACALMRAASCRPFRVDAGPFTLHSSLTGMA</sequence>
<proteinExistence type="predicted"/>
<organism evidence="1 2">
    <name type="scientific">Hoeflea halophila</name>
    <dbReference type="NCBI Taxonomy" id="714899"/>
    <lineage>
        <taxon>Bacteria</taxon>
        <taxon>Pseudomonadati</taxon>
        <taxon>Pseudomonadota</taxon>
        <taxon>Alphaproteobacteria</taxon>
        <taxon>Hyphomicrobiales</taxon>
        <taxon>Rhizobiaceae</taxon>
        <taxon>Hoeflea</taxon>
    </lineage>
</organism>
<protein>
    <submittedName>
        <fullName evidence="1">Uncharacterized protein</fullName>
    </submittedName>
</protein>
<gene>
    <name evidence="1" type="ORF">SAMN05877838_1716</name>
</gene>
<accession>A0A286IC05</accession>